<gene>
    <name evidence="3" type="ORF">M0813_26517</name>
</gene>
<dbReference type="EMBL" id="JAOAOG010000236">
    <property type="protein sequence ID" value="KAJ6237937.1"/>
    <property type="molecule type" value="Genomic_DNA"/>
</dbReference>
<keyword evidence="1" id="KW-0175">Coiled coil</keyword>
<comment type="caution">
    <text evidence="3">The sequence shown here is derived from an EMBL/GenBank/DDBJ whole genome shotgun (WGS) entry which is preliminary data.</text>
</comment>
<evidence type="ECO:0000313" key="3">
    <source>
        <dbReference type="EMBL" id="KAJ6237937.1"/>
    </source>
</evidence>
<evidence type="ECO:0000256" key="2">
    <source>
        <dbReference type="SAM" id="MobiDB-lite"/>
    </source>
</evidence>
<accession>A0ABQ8XZB3</accession>
<proteinExistence type="predicted"/>
<evidence type="ECO:0000313" key="4">
    <source>
        <dbReference type="Proteomes" id="UP001150062"/>
    </source>
</evidence>
<organism evidence="3 4">
    <name type="scientific">Anaeramoeba flamelloides</name>
    <dbReference type="NCBI Taxonomy" id="1746091"/>
    <lineage>
        <taxon>Eukaryota</taxon>
        <taxon>Metamonada</taxon>
        <taxon>Anaeramoebidae</taxon>
        <taxon>Anaeramoeba</taxon>
    </lineage>
</organism>
<feature type="region of interest" description="Disordered" evidence="2">
    <location>
        <begin position="56"/>
        <end position="75"/>
    </location>
</feature>
<reference evidence="3" key="1">
    <citation type="submission" date="2022-08" db="EMBL/GenBank/DDBJ databases">
        <title>Novel sulfate-reducing endosymbionts in the free-living metamonad Anaeramoeba.</title>
        <authorList>
            <person name="Jerlstrom-Hultqvist J."/>
            <person name="Cepicka I."/>
            <person name="Gallot-Lavallee L."/>
            <person name="Salas-Leiva D."/>
            <person name="Curtis B.A."/>
            <person name="Zahonova K."/>
            <person name="Pipaliya S."/>
            <person name="Dacks J."/>
            <person name="Roger A.J."/>
        </authorList>
    </citation>
    <scope>NUCLEOTIDE SEQUENCE</scope>
    <source>
        <strain evidence="3">Schooner1</strain>
    </source>
</reference>
<name>A0ABQ8XZB3_9EUKA</name>
<dbReference type="Proteomes" id="UP001150062">
    <property type="component" value="Unassembled WGS sequence"/>
</dbReference>
<sequence length="281" mass="33802">MKHSKLLHLRNSQNDDLNEGIRNGLENVSIDKLHEKIQKQQEEMKRYMRRIQSLEKHQEELQKSHSKETKELKNHIERRVTALEQSNEMRTKILFDKRKLKIDNKSLHETIKDLQSTVLHLELINTRLNNQNRKLKTKTRMLKQYRSQEIFDENERIRFLESRKRNLVSCSKINCQIKDNTSICSVSSTESKISLPFKQFRNLKIEDQNIGSIKDDDQIQNSESKWKNHAKKRKFSKELIEPKMPKKKLATLRRRTVHFGNLKNKTFNKNPWFKRFNKTKK</sequence>
<feature type="coiled-coil region" evidence="1">
    <location>
        <begin position="97"/>
        <end position="148"/>
    </location>
</feature>
<evidence type="ECO:0000256" key="1">
    <source>
        <dbReference type="SAM" id="Coils"/>
    </source>
</evidence>
<protein>
    <submittedName>
        <fullName evidence="3">Alpha amylase domain protein</fullName>
    </submittedName>
</protein>
<keyword evidence="4" id="KW-1185">Reference proteome</keyword>